<dbReference type="SUPFAM" id="SSF56037">
    <property type="entry name" value="PheT/TilS domain"/>
    <property type="match status" value="1"/>
</dbReference>
<dbReference type="Pfam" id="PF17759">
    <property type="entry name" value="tRNA_synthFbeta"/>
    <property type="match status" value="1"/>
</dbReference>
<dbReference type="Gene3D" id="3.50.40.10">
    <property type="entry name" value="Phenylalanyl-trna Synthetase, Chain B, domain 3"/>
    <property type="match status" value="1"/>
</dbReference>
<evidence type="ECO:0000313" key="12">
    <source>
        <dbReference type="EMBL" id="KKR12022.1"/>
    </source>
</evidence>
<dbReference type="SUPFAM" id="SSF55681">
    <property type="entry name" value="Class II aaRS and biotin synthetases"/>
    <property type="match status" value="1"/>
</dbReference>
<evidence type="ECO:0000256" key="7">
    <source>
        <dbReference type="ARBA" id="ARBA00022842"/>
    </source>
</evidence>
<dbReference type="InterPro" id="IPR045864">
    <property type="entry name" value="aa-tRNA-synth_II/BPL/LPL"/>
</dbReference>
<keyword evidence="7" id="KW-0460">Magnesium</keyword>
<dbReference type="PANTHER" id="PTHR10947:SF0">
    <property type="entry name" value="PHENYLALANINE--TRNA LIGASE BETA SUBUNIT"/>
    <property type="match status" value="1"/>
</dbReference>
<evidence type="ECO:0000256" key="2">
    <source>
        <dbReference type="ARBA" id="ARBA00012814"/>
    </source>
</evidence>
<dbReference type="SUPFAM" id="SSF54991">
    <property type="entry name" value="Anticodon-binding domain of PheRS"/>
    <property type="match status" value="1"/>
</dbReference>
<feature type="domain" description="FDX-ACB" evidence="10">
    <location>
        <begin position="561"/>
        <end position="645"/>
    </location>
</feature>
<dbReference type="Pfam" id="PF03483">
    <property type="entry name" value="B3_4"/>
    <property type="match status" value="1"/>
</dbReference>
<dbReference type="AlphaFoldDB" id="A0A0G0RED5"/>
<dbReference type="PANTHER" id="PTHR10947">
    <property type="entry name" value="PHENYLALANYL-TRNA SYNTHETASE BETA CHAIN AND LEUCINE-RICH REPEAT-CONTAINING PROTEIN 47"/>
    <property type="match status" value="1"/>
</dbReference>
<comment type="cofactor">
    <cofactor evidence="1">
        <name>Mg(2+)</name>
        <dbReference type="ChEBI" id="CHEBI:18420"/>
    </cofactor>
</comment>
<dbReference type="Proteomes" id="UP000034246">
    <property type="component" value="Unassembled WGS sequence"/>
</dbReference>
<sequence length="645" mass="72618">MDITISDNWLREYLQTKATPKQISEYLSLCGPSIEKVEEKDGDILYHVEITTNRIDCVGVYGFAREAAAILPRFKIPAKLKKLNPNNKINKIDNLPFSVVSDESIVYRTLGVVLTNFKNRKTPDWMQKRLLACGVRSLNAIVDITNYVMLETGHPCHAFDYDKIKYKKFFIRLSKKGEKVTSFDEKTYELTGGDIVFDDGDGEIIDLPGIIGTKNSVVGPETKRVLLFIDNNNPTRIRGTSMKYTIRTMAASINEKGVDPDLGKSALLRGIELYQKVCRAEVASAIYDDYPKPAAVKTVITSKAFIEKILGVDIAKDDITKILTSLEFSPVWKAETLSVHVPSFRARDIEIPEDIVEEIARVYGYFNLPSRLMEGKLPDPLYKSPFSLEWKIKNIIKALGGTEVYTLSLVPNNYLDAEKALSLKNPIGPESKYLRSDLVHSLVTALKENKGDYESLFMFELANVYLQTVGDLPEEKLLLGMCFDGYKYVQVKGILETLLNDQLNIPVSFEKDPPSEKINISSAKTPIGYLTERDDGIIVSEIDSQALQKLYRPLRSFVSIPKHPPQIEDLTLNVPAGVEIAKIMQSIKSASNLVSDIGLSGTYKNSFTFRVTYQNPEKTLTDDEVAGQRNKIRRVLKEKYSLEFK</sequence>
<dbReference type="InterPro" id="IPR020825">
    <property type="entry name" value="Phe-tRNA_synthase-like_B3/B4"/>
</dbReference>
<dbReference type="PROSITE" id="PS51483">
    <property type="entry name" value="B5"/>
    <property type="match status" value="1"/>
</dbReference>
<keyword evidence="5" id="KW-0547">Nucleotide-binding</keyword>
<gene>
    <name evidence="12" type="ORF">UT39_C0001G0077</name>
</gene>
<dbReference type="Pfam" id="PF03484">
    <property type="entry name" value="B5"/>
    <property type="match status" value="1"/>
</dbReference>
<dbReference type="InterPro" id="IPR005147">
    <property type="entry name" value="tRNA_synthase_B5-dom"/>
</dbReference>
<dbReference type="STRING" id="1618550.UT39_C0001G0077"/>
<evidence type="ECO:0000256" key="3">
    <source>
        <dbReference type="ARBA" id="ARBA00022598"/>
    </source>
</evidence>
<proteinExistence type="predicted"/>
<evidence type="ECO:0000259" key="11">
    <source>
        <dbReference type="PROSITE" id="PS51483"/>
    </source>
</evidence>
<dbReference type="EMBL" id="LBWP01000001">
    <property type="protein sequence ID" value="KKR12022.1"/>
    <property type="molecule type" value="Genomic_DNA"/>
</dbReference>
<dbReference type="GO" id="GO:0003723">
    <property type="term" value="F:RNA binding"/>
    <property type="evidence" value="ECO:0007669"/>
    <property type="project" value="InterPro"/>
</dbReference>
<reference evidence="12 13" key="1">
    <citation type="journal article" date="2015" name="Nature">
        <title>rRNA introns, odd ribosomes, and small enigmatic genomes across a large radiation of phyla.</title>
        <authorList>
            <person name="Brown C.T."/>
            <person name="Hug L.A."/>
            <person name="Thomas B.C."/>
            <person name="Sharon I."/>
            <person name="Castelle C.J."/>
            <person name="Singh A."/>
            <person name="Wilkins M.J."/>
            <person name="Williams K.H."/>
            <person name="Banfield J.F."/>
        </authorList>
    </citation>
    <scope>NUCLEOTIDE SEQUENCE [LARGE SCALE GENOMIC DNA]</scope>
</reference>
<evidence type="ECO:0000256" key="4">
    <source>
        <dbReference type="ARBA" id="ARBA00022723"/>
    </source>
</evidence>
<dbReference type="Gene3D" id="3.30.70.380">
    <property type="entry name" value="Ferrodoxin-fold anticodon-binding domain"/>
    <property type="match status" value="1"/>
</dbReference>
<dbReference type="InterPro" id="IPR036690">
    <property type="entry name" value="Fdx_antiC-bd_sf"/>
</dbReference>
<dbReference type="InterPro" id="IPR005121">
    <property type="entry name" value="Fdx_antiC-bd"/>
</dbReference>
<keyword evidence="9" id="KW-0030">Aminoacyl-tRNA synthetase</keyword>
<evidence type="ECO:0000256" key="5">
    <source>
        <dbReference type="ARBA" id="ARBA00022741"/>
    </source>
</evidence>
<dbReference type="GO" id="GO:0004826">
    <property type="term" value="F:phenylalanine-tRNA ligase activity"/>
    <property type="evidence" value="ECO:0007669"/>
    <property type="project" value="UniProtKB-EC"/>
</dbReference>
<dbReference type="SMART" id="SM00873">
    <property type="entry name" value="B3_4"/>
    <property type="match status" value="1"/>
</dbReference>
<dbReference type="SUPFAM" id="SSF46955">
    <property type="entry name" value="Putative DNA-binding domain"/>
    <property type="match status" value="2"/>
</dbReference>
<dbReference type="GO" id="GO:0009328">
    <property type="term" value="C:phenylalanine-tRNA ligase complex"/>
    <property type="evidence" value="ECO:0007669"/>
    <property type="project" value="TreeGrafter"/>
</dbReference>
<comment type="caution">
    <text evidence="12">The sequence shown here is derived from an EMBL/GenBank/DDBJ whole genome shotgun (WGS) entry which is preliminary data.</text>
</comment>
<dbReference type="Pfam" id="PF03147">
    <property type="entry name" value="FDX-ACB"/>
    <property type="match status" value="1"/>
</dbReference>
<feature type="domain" description="B5" evidence="11">
    <location>
        <begin position="294"/>
        <end position="370"/>
    </location>
</feature>
<dbReference type="InterPro" id="IPR041616">
    <property type="entry name" value="PheRS_beta_core"/>
</dbReference>
<protein>
    <recommendedName>
        <fullName evidence="2">phenylalanine--tRNA ligase</fullName>
        <ecNumber evidence="2">6.1.1.20</ecNumber>
    </recommendedName>
</protein>
<evidence type="ECO:0000259" key="10">
    <source>
        <dbReference type="PROSITE" id="PS51447"/>
    </source>
</evidence>
<dbReference type="InterPro" id="IPR005146">
    <property type="entry name" value="B3/B4_tRNA-bd"/>
</dbReference>
<keyword evidence="8" id="KW-0648">Protein biosynthesis</keyword>
<evidence type="ECO:0000256" key="9">
    <source>
        <dbReference type="ARBA" id="ARBA00023146"/>
    </source>
</evidence>
<keyword evidence="3 12" id="KW-0436">Ligase</keyword>
<dbReference type="SMART" id="SM00874">
    <property type="entry name" value="B5"/>
    <property type="match status" value="1"/>
</dbReference>
<evidence type="ECO:0000256" key="6">
    <source>
        <dbReference type="ARBA" id="ARBA00022840"/>
    </source>
</evidence>
<dbReference type="PROSITE" id="PS51447">
    <property type="entry name" value="FDX_ACB"/>
    <property type="match status" value="1"/>
</dbReference>
<dbReference type="SMART" id="SM00896">
    <property type="entry name" value="FDX-ACB"/>
    <property type="match status" value="1"/>
</dbReference>
<dbReference type="Gene3D" id="3.30.930.10">
    <property type="entry name" value="Bira Bifunctional Protein, Domain 2"/>
    <property type="match status" value="1"/>
</dbReference>
<organism evidence="12 13">
    <name type="scientific">Candidatus Woesebacteria bacterium GW2011_GWA1_39_21</name>
    <dbReference type="NCBI Taxonomy" id="1618550"/>
    <lineage>
        <taxon>Bacteria</taxon>
        <taxon>Candidatus Woeseibacteriota</taxon>
    </lineage>
</organism>
<dbReference type="PATRIC" id="fig|1618550.3.peg.82"/>
<evidence type="ECO:0000313" key="13">
    <source>
        <dbReference type="Proteomes" id="UP000034246"/>
    </source>
</evidence>
<dbReference type="InterPro" id="IPR009061">
    <property type="entry name" value="DNA-bd_dom_put_sf"/>
</dbReference>
<keyword evidence="6" id="KW-0067">ATP-binding</keyword>
<dbReference type="Gene3D" id="3.30.56.10">
    <property type="match status" value="2"/>
</dbReference>
<dbReference type="EC" id="6.1.1.20" evidence="2"/>
<keyword evidence="4" id="KW-0479">Metal-binding</keyword>
<evidence type="ECO:0000256" key="1">
    <source>
        <dbReference type="ARBA" id="ARBA00001946"/>
    </source>
</evidence>
<dbReference type="InterPro" id="IPR045060">
    <property type="entry name" value="Phe-tRNA-ligase_IIc_bsu"/>
</dbReference>
<name>A0A0G0RED5_9BACT</name>
<evidence type="ECO:0000256" key="8">
    <source>
        <dbReference type="ARBA" id="ARBA00022917"/>
    </source>
</evidence>
<dbReference type="GO" id="GO:0000287">
    <property type="term" value="F:magnesium ion binding"/>
    <property type="evidence" value="ECO:0007669"/>
    <property type="project" value="InterPro"/>
</dbReference>
<dbReference type="GO" id="GO:0005524">
    <property type="term" value="F:ATP binding"/>
    <property type="evidence" value="ECO:0007669"/>
    <property type="project" value="UniProtKB-KW"/>
</dbReference>
<accession>A0A0G0RED5</accession>
<dbReference type="GO" id="GO:0006432">
    <property type="term" value="P:phenylalanyl-tRNA aminoacylation"/>
    <property type="evidence" value="ECO:0007669"/>
    <property type="project" value="InterPro"/>
</dbReference>